<accession>A0A1Z5YW40</accession>
<dbReference type="EMBL" id="JOMQ01000016">
    <property type="protein sequence ID" value="OUJ03188.1"/>
    <property type="molecule type" value="Genomic_DNA"/>
</dbReference>
<dbReference type="AlphaFoldDB" id="A0A1Z5YW40"/>
<organism evidence="1 2">
    <name type="scientific">Acetobacter cibinongensis</name>
    <dbReference type="NCBI Taxonomy" id="146475"/>
    <lineage>
        <taxon>Bacteria</taxon>
        <taxon>Pseudomonadati</taxon>
        <taxon>Pseudomonadota</taxon>
        <taxon>Alphaproteobacteria</taxon>
        <taxon>Acetobacterales</taxon>
        <taxon>Acetobacteraceae</taxon>
        <taxon>Acetobacter</taxon>
    </lineage>
</organism>
<protein>
    <submittedName>
        <fullName evidence="1">Sulfate transporter</fullName>
    </submittedName>
</protein>
<sequence length="202" mass="22831">MSIPDGYMQDAAGRLVLIEHVKPEHLLEDELVRSLAKEAEELNAALLKFRAKCFTEARAFLDVLHEKYGVKRGGDKGNFQLKAYDGSLRLLVSINDCVAFGPELQVAKELVDSCLKRWSNGANKNLSAIVNDAFDVGKEGKLRKDKIFGLLRLNIEDEEWQRAMQAISDSIRVDTTREYVRFHKRASLDGKWEQVPLDIAKA</sequence>
<dbReference type="Pfam" id="PF11363">
    <property type="entry name" value="DUF3164"/>
    <property type="match status" value="1"/>
</dbReference>
<evidence type="ECO:0000313" key="2">
    <source>
        <dbReference type="Proteomes" id="UP000196086"/>
    </source>
</evidence>
<dbReference type="OrthoDB" id="7554786at2"/>
<dbReference type="RefSeq" id="WP_086650857.1">
    <property type="nucleotide sequence ID" value="NZ_JOMQ01000016.1"/>
</dbReference>
<evidence type="ECO:0000313" key="1">
    <source>
        <dbReference type="EMBL" id="OUJ03188.1"/>
    </source>
</evidence>
<reference evidence="1 2" key="1">
    <citation type="submission" date="2014-06" db="EMBL/GenBank/DDBJ databases">
        <authorList>
            <person name="Ju J."/>
            <person name="Zhang J."/>
        </authorList>
    </citation>
    <scope>NUCLEOTIDE SEQUENCE [LARGE SCALE GENOMIC DNA]</scope>
    <source>
        <strain evidence="1 2">DsW_47</strain>
    </source>
</reference>
<name>A0A1Z5YW40_9PROT</name>
<comment type="caution">
    <text evidence="1">The sequence shown here is derived from an EMBL/GenBank/DDBJ whole genome shotgun (WGS) entry which is preliminary data.</text>
</comment>
<dbReference type="InterPro" id="IPR021505">
    <property type="entry name" value="Phage_B3_Orf6"/>
</dbReference>
<dbReference type="Proteomes" id="UP000196086">
    <property type="component" value="Unassembled WGS sequence"/>
</dbReference>
<proteinExistence type="predicted"/>
<gene>
    <name evidence="1" type="ORF">HK14_03220</name>
</gene>